<feature type="domain" description="Anaphase-promoting complex subunit 4 long" evidence="7">
    <location>
        <begin position="319"/>
        <end position="401"/>
    </location>
</feature>
<dbReference type="OrthoDB" id="2110451at2759"/>
<dbReference type="InterPro" id="IPR036322">
    <property type="entry name" value="WD40_repeat_dom_sf"/>
</dbReference>
<evidence type="ECO:0000313" key="9">
    <source>
        <dbReference type="Proteomes" id="UP000749646"/>
    </source>
</evidence>
<evidence type="ECO:0000256" key="2">
    <source>
        <dbReference type="ARBA" id="ARBA00022618"/>
    </source>
</evidence>
<name>A0A9P6IK62_9FUNG</name>
<dbReference type="GO" id="GO:0031145">
    <property type="term" value="P:anaphase-promoting complex-dependent catabolic process"/>
    <property type="evidence" value="ECO:0007669"/>
    <property type="project" value="InterPro"/>
</dbReference>
<evidence type="ECO:0000313" key="8">
    <source>
        <dbReference type="EMBL" id="KAF9932012.1"/>
    </source>
</evidence>
<dbReference type="AlphaFoldDB" id="A0A9P6IK62"/>
<keyword evidence="9" id="KW-1185">Reference proteome</keyword>
<evidence type="ECO:0000256" key="1">
    <source>
        <dbReference type="ARBA" id="ARBA00016067"/>
    </source>
</evidence>
<dbReference type="InterPro" id="IPR024790">
    <property type="entry name" value="APC4_long_dom"/>
</dbReference>
<dbReference type="GO" id="GO:0005680">
    <property type="term" value="C:anaphase-promoting complex"/>
    <property type="evidence" value="ECO:0007669"/>
    <property type="project" value="InterPro"/>
</dbReference>
<feature type="domain" description="Anaphase-promoting complex subunit 4-like WD40" evidence="6">
    <location>
        <begin position="34"/>
        <end position="153"/>
    </location>
</feature>
<keyword evidence="4" id="KW-0833">Ubl conjugation pathway</keyword>
<sequence length="453" mass="50814">MTLTDPDSIPSSALGTSFVHYAENRFPTEYKLEAWCPTADLLALISNENMLELYRLSWKQHWSVPVKEGAVAANSIRSGGIMGFLQPQHAGSTTSTAESVQSNVVSIGKMIAVGLGNGQVNVYDYRDGSVLYTLAPGAGNVSKMRSIRCLKWTDIYLGQSTQVSFFGAHQSLKSILEALPLLSPVPLSSTQQQMLMLLMTQKHINKTAAQDKLSQGVAPVPEAVDEKDEESSDIMNVLFAGDNHGCFKLKLFGSFEVKAVSLLDLMESYGVKRFKTLNILDTDIQLDLSEFVIIALGTQHHGQPFSTERRVLRIAVASDLLRKRSREIRTLGLKKRVVNSLLKYLSDSLRIMQDNYRKLNQMVEDCTESIEQLLSDNGEMTTPTYEFLQLLMTGRPSISLDQTEHYKALRLEETLVYNCIKIAGDYIGLIERLFLALKAEMKHFDEFRNWMEH</sequence>
<keyword evidence="2" id="KW-0132">Cell division</keyword>
<dbReference type="GO" id="GO:0070979">
    <property type="term" value="P:protein K11-linked ubiquitination"/>
    <property type="evidence" value="ECO:0007669"/>
    <property type="project" value="TreeGrafter"/>
</dbReference>
<reference evidence="8" key="1">
    <citation type="journal article" date="2020" name="Fungal Divers.">
        <title>Resolving the Mortierellaceae phylogeny through synthesis of multi-gene phylogenetics and phylogenomics.</title>
        <authorList>
            <person name="Vandepol N."/>
            <person name="Liber J."/>
            <person name="Desiro A."/>
            <person name="Na H."/>
            <person name="Kennedy M."/>
            <person name="Barry K."/>
            <person name="Grigoriev I.V."/>
            <person name="Miller A.N."/>
            <person name="O'Donnell K."/>
            <person name="Stajich J.E."/>
            <person name="Bonito G."/>
        </authorList>
    </citation>
    <scope>NUCLEOTIDE SEQUENCE</scope>
    <source>
        <strain evidence="8">MES-2147</strain>
    </source>
</reference>
<protein>
    <recommendedName>
        <fullName evidence="1">Anaphase-promoting complex subunit 4</fullName>
    </recommendedName>
</protein>
<keyword evidence="5" id="KW-0131">Cell cycle</keyword>
<keyword evidence="3" id="KW-0498">Mitosis</keyword>
<dbReference type="Pfam" id="PF12896">
    <property type="entry name" value="ANAPC4"/>
    <property type="match status" value="1"/>
</dbReference>
<proteinExistence type="predicted"/>
<evidence type="ECO:0000259" key="6">
    <source>
        <dbReference type="Pfam" id="PF12894"/>
    </source>
</evidence>
<dbReference type="PANTHER" id="PTHR13260:SF0">
    <property type="entry name" value="ANAPHASE-PROMOTING COMPLEX SUBUNIT 4"/>
    <property type="match status" value="1"/>
</dbReference>
<dbReference type="Pfam" id="PF12894">
    <property type="entry name" value="ANAPC4_WD40"/>
    <property type="match status" value="1"/>
</dbReference>
<dbReference type="Gene3D" id="2.130.10.10">
    <property type="entry name" value="YVTN repeat-like/Quinoprotein amine dehydrogenase"/>
    <property type="match status" value="1"/>
</dbReference>
<dbReference type="InterPro" id="IPR024977">
    <property type="entry name" value="Apc4-like_WD40_dom"/>
</dbReference>
<accession>A0A9P6IK62</accession>
<comment type="caution">
    <text evidence="8">The sequence shown here is derived from an EMBL/GenBank/DDBJ whole genome shotgun (WGS) entry which is preliminary data.</text>
</comment>
<dbReference type="InterPro" id="IPR015943">
    <property type="entry name" value="WD40/YVTN_repeat-like_dom_sf"/>
</dbReference>
<evidence type="ECO:0000259" key="7">
    <source>
        <dbReference type="Pfam" id="PF12896"/>
    </source>
</evidence>
<evidence type="ECO:0000256" key="3">
    <source>
        <dbReference type="ARBA" id="ARBA00022776"/>
    </source>
</evidence>
<dbReference type="GO" id="GO:0051301">
    <property type="term" value="P:cell division"/>
    <property type="evidence" value="ECO:0007669"/>
    <property type="project" value="UniProtKB-KW"/>
</dbReference>
<evidence type="ECO:0000256" key="5">
    <source>
        <dbReference type="ARBA" id="ARBA00023306"/>
    </source>
</evidence>
<dbReference type="Proteomes" id="UP000749646">
    <property type="component" value="Unassembled WGS sequence"/>
</dbReference>
<dbReference type="GO" id="GO:0034399">
    <property type="term" value="C:nuclear periphery"/>
    <property type="evidence" value="ECO:0007669"/>
    <property type="project" value="TreeGrafter"/>
</dbReference>
<evidence type="ECO:0000256" key="4">
    <source>
        <dbReference type="ARBA" id="ARBA00022786"/>
    </source>
</evidence>
<organism evidence="8 9">
    <name type="scientific">Modicella reniformis</name>
    <dbReference type="NCBI Taxonomy" id="1440133"/>
    <lineage>
        <taxon>Eukaryota</taxon>
        <taxon>Fungi</taxon>
        <taxon>Fungi incertae sedis</taxon>
        <taxon>Mucoromycota</taxon>
        <taxon>Mortierellomycotina</taxon>
        <taxon>Mortierellomycetes</taxon>
        <taxon>Mortierellales</taxon>
        <taxon>Mortierellaceae</taxon>
        <taxon>Modicella</taxon>
    </lineage>
</organism>
<dbReference type="InterPro" id="IPR024789">
    <property type="entry name" value="APC4"/>
</dbReference>
<gene>
    <name evidence="8" type="primary">APC4</name>
    <name evidence="8" type="ORF">BGZ65_004635</name>
</gene>
<dbReference type="SUPFAM" id="SSF50978">
    <property type="entry name" value="WD40 repeat-like"/>
    <property type="match status" value="1"/>
</dbReference>
<dbReference type="EMBL" id="JAAAHW010010021">
    <property type="protein sequence ID" value="KAF9932012.1"/>
    <property type="molecule type" value="Genomic_DNA"/>
</dbReference>
<feature type="non-terminal residue" evidence="8">
    <location>
        <position position="1"/>
    </location>
</feature>
<dbReference type="PANTHER" id="PTHR13260">
    <property type="entry name" value="ANAPHASE PROMOTING COMPLEX SUBUNIT 4 APC4"/>
    <property type="match status" value="1"/>
</dbReference>